<dbReference type="InterPro" id="IPR007227">
    <property type="entry name" value="Cell_shape_determining_MreD"/>
</dbReference>
<dbReference type="GO" id="GO:0008360">
    <property type="term" value="P:regulation of cell shape"/>
    <property type="evidence" value="ECO:0007669"/>
    <property type="project" value="UniProtKB-KW"/>
</dbReference>
<keyword evidence="7 8" id="KW-0472">Membrane</keyword>
<keyword evidence="4 8" id="KW-0812">Transmembrane</keyword>
<sequence>MIRYLVYFIALYLTLTISAIVDVLAIILFFIIMEEDARIALIFSFVTGLLIDLYLPVRIGINTLIYITLTQSLLFLKKYLVINPLTTIATFFVFYLIKIALANILVSAPINLLHIAYTIAAFFPVTMILNRINFGIWMKA</sequence>
<comment type="subcellular location">
    <subcellularLocation>
        <location evidence="1">Cell membrane</location>
        <topology evidence="1">Multi-pass membrane protein</topology>
    </subcellularLocation>
</comment>
<evidence type="ECO:0000313" key="9">
    <source>
        <dbReference type="EMBL" id="KPL12736.1"/>
    </source>
</evidence>
<keyword evidence="5" id="KW-0133">Cell shape</keyword>
<organism evidence="9 10">
    <name type="scientific">candidate division WOR_3 bacterium SM1_77</name>
    <dbReference type="NCBI Taxonomy" id="1703778"/>
    <lineage>
        <taxon>Bacteria</taxon>
        <taxon>Bacteria division WOR-3</taxon>
    </lineage>
</organism>
<dbReference type="AlphaFoldDB" id="A0A0S8JT52"/>
<dbReference type="Proteomes" id="UP000050975">
    <property type="component" value="Unassembled WGS sequence"/>
</dbReference>
<feature type="transmembrane region" description="Helical" evidence="8">
    <location>
        <begin position="6"/>
        <end position="32"/>
    </location>
</feature>
<dbReference type="Pfam" id="PF04093">
    <property type="entry name" value="MreD"/>
    <property type="match status" value="1"/>
</dbReference>
<keyword evidence="6 8" id="KW-1133">Transmembrane helix</keyword>
<comment type="similarity">
    <text evidence="2">Belongs to the MreD family.</text>
</comment>
<evidence type="ECO:0000313" key="10">
    <source>
        <dbReference type="Proteomes" id="UP000050975"/>
    </source>
</evidence>
<feature type="transmembrane region" description="Helical" evidence="8">
    <location>
        <begin position="39"/>
        <end position="57"/>
    </location>
</feature>
<evidence type="ECO:0000256" key="8">
    <source>
        <dbReference type="SAM" id="Phobius"/>
    </source>
</evidence>
<accession>A0A0S8JT52</accession>
<evidence type="ECO:0000256" key="5">
    <source>
        <dbReference type="ARBA" id="ARBA00022960"/>
    </source>
</evidence>
<dbReference type="EMBL" id="LJVE01000138">
    <property type="protein sequence ID" value="KPL12736.1"/>
    <property type="molecule type" value="Genomic_DNA"/>
</dbReference>
<gene>
    <name evidence="9" type="ORF">AMJ74_06265</name>
</gene>
<proteinExistence type="inferred from homology"/>
<comment type="caution">
    <text evidence="9">The sequence shown here is derived from an EMBL/GenBank/DDBJ whole genome shotgun (WGS) entry which is preliminary data.</text>
</comment>
<protein>
    <submittedName>
        <fullName evidence="9">Uncharacterized protein</fullName>
    </submittedName>
</protein>
<feature type="transmembrane region" description="Helical" evidence="8">
    <location>
        <begin position="112"/>
        <end position="129"/>
    </location>
</feature>
<keyword evidence="3" id="KW-1003">Cell membrane</keyword>
<evidence type="ECO:0000256" key="7">
    <source>
        <dbReference type="ARBA" id="ARBA00023136"/>
    </source>
</evidence>
<evidence type="ECO:0000256" key="1">
    <source>
        <dbReference type="ARBA" id="ARBA00004651"/>
    </source>
</evidence>
<evidence type="ECO:0000256" key="3">
    <source>
        <dbReference type="ARBA" id="ARBA00022475"/>
    </source>
</evidence>
<evidence type="ECO:0000256" key="4">
    <source>
        <dbReference type="ARBA" id="ARBA00022692"/>
    </source>
</evidence>
<evidence type="ECO:0000256" key="6">
    <source>
        <dbReference type="ARBA" id="ARBA00022989"/>
    </source>
</evidence>
<reference evidence="9 10" key="1">
    <citation type="journal article" date="2015" name="Microbiome">
        <title>Genomic resolution of linkages in carbon, nitrogen, and sulfur cycling among widespread estuary sediment bacteria.</title>
        <authorList>
            <person name="Baker B.J."/>
            <person name="Lazar C.S."/>
            <person name="Teske A.P."/>
            <person name="Dick G.J."/>
        </authorList>
    </citation>
    <scope>NUCLEOTIDE SEQUENCE [LARGE SCALE GENOMIC DNA]</scope>
    <source>
        <strain evidence="9">SM1_77</strain>
    </source>
</reference>
<evidence type="ECO:0000256" key="2">
    <source>
        <dbReference type="ARBA" id="ARBA00007776"/>
    </source>
</evidence>
<dbReference type="GO" id="GO:0005886">
    <property type="term" value="C:plasma membrane"/>
    <property type="evidence" value="ECO:0007669"/>
    <property type="project" value="UniProtKB-SubCell"/>
</dbReference>
<name>A0A0S8JT52_UNCW3</name>
<feature type="transmembrane region" description="Helical" evidence="8">
    <location>
        <begin position="88"/>
        <end position="106"/>
    </location>
</feature>